<protein>
    <recommendedName>
        <fullName evidence="2">NVEALA protein</fullName>
    </recommendedName>
</protein>
<sequence>MGLLVASTGYVGYAVYDDMKSPDWENFYLSDVEALAINEGGESTVHVTCRCSDDMDQSCAANNKSSICGGGAGVDCSKYNTNCSKQTEENDSVR</sequence>
<accession>A0A6N3B6K7</accession>
<evidence type="ECO:0000313" key="1">
    <source>
        <dbReference type="EMBL" id="VYU00330.1"/>
    </source>
</evidence>
<gene>
    <name evidence="1" type="ORF">PCLFYP37_01682</name>
</gene>
<dbReference type="AlphaFoldDB" id="A0A6N3B6K7"/>
<organism evidence="1">
    <name type="scientific">Paraprevotella clara</name>
    <dbReference type="NCBI Taxonomy" id="454154"/>
    <lineage>
        <taxon>Bacteria</taxon>
        <taxon>Pseudomonadati</taxon>
        <taxon>Bacteroidota</taxon>
        <taxon>Bacteroidia</taxon>
        <taxon>Bacteroidales</taxon>
        <taxon>Prevotellaceae</taxon>
        <taxon>Paraprevotella</taxon>
    </lineage>
</organism>
<reference evidence="1" key="1">
    <citation type="submission" date="2019-11" db="EMBL/GenBank/DDBJ databases">
        <authorList>
            <person name="Feng L."/>
        </authorList>
    </citation>
    <scope>NUCLEOTIDE SEQUENCE</scope>
    <source>
        <strain evidence="1">PclaraLFYP37</strain>
    </source>
</reference>
<name>A0A6N3B6K7_9BACT</name>
<evidence type="ECO:0008006" key="2">
    <source>
        <dbReference type="Google" id="ProtNLM"/>
    </source>
</evidence>
<proteinExistence type="predicted"/>
<dbReference type="EMBL" id="CACRUT010000011">
    <property type="protein sequence ID" value="VYU00330.1"/>
    <property type="molecule type" value="Genomic_DNA"/>
</dbReference>